<dbReference type="EMBL" id="CP000584">
    <property type="protein sequence ID" value="ABO95448.1"/>
    <property type="molecule type" value="Genomic_DNA"/>
</dbReference>
<dbReference type="Pfam" id="PF00013">
    <property type="entry name" value="KH_1"/>
    <property type="match status" value="1"/>
</dbReference>
<name>A4RVK1_OSTLU</name>
<dbReference type="GeneID" id="5001410"/>
<accession>A4RVK1</accession>
<protein>
    <recommendedName>
        <fullName evidence="2">K Homology domain-containing protein</fullName>
    </recommendedName>
</protein>
<dbReference type="Gene3D" id="3.30.1370.10">
    <property type="entry name" value="K Homology domain, type 1"/>
    <property type="match status" value="2"/>
</dbReference>
<dbReference type="Gramene" id="ABO95448">
    <property type="protein sequence ID" value="ABO95448"/>
    <property type="gene ID" value="OSTLU_92560"/>
</dbReference>
<evidence type="ECO:0000256" key="1">
    <source>
        <dbReference type="PROSITE-ProRule" id="PRU00117"/>
    </source>
</evidence>
<dbReference type="SMART" id="SM00322">
    <property type="entry name" value="KH"/>
    <property type="match status" value="2"/>
</dbReference>
<dbReference type="SUPFAM" id="SSF54791">
    <property type="entry name" value="Eukaryotic type KH-domain (KH-domain type I)"/>
    <property type="match status" value="1"/>
</dbReference>
<dbReference type="PROSITE" id="PS50084">
    <property type="entry name" value="KH_TYPE_1"/>
    <property type="match status" value="1"/>
</dbReference>
<dbReference type="RefSeq" id="XP_001417155.1">
    <property type="nucleotide sequence ID" value="XM_001417118.1"/>
</dbReference>
<sequence length="250" mass="27305">MTALDGDDDEATRATVMRGTTARGMARAVADALRETRRDAYYAETAREDGAKDAATIRVDARRVMIVEQRVAVRLMTKTSNGVLEAVAATGARATTTEASAEEDFDEREKRRIAITGPPESVQKCVELIESLVRETENRTSKRFFCPKAYLGAFIGRGYGHVHKIEGVSKCKIVISDEDKVHEGNEHSVVRAIEVTGTPMQVSLGYKLALQTLDEALASAPDAEELKAELKETSGGFDLDAERAKKKAKN</sequence>
<dbReference type="AlphaFoldDB" id="A4RVK1"/>
<organism evidence="3 4">
    <name type="scientific">Ostreococcus lucimarinus (strain CCE9901)</name>
    <dbReference type="NCBI Taxonomy" id="436017"/>
    <lineage>
        <taxon>Eukaryota</taxon>
        <taxon>Viridiplantae</taxon>
        <taxon>Chlorophyta</taxon>
        <taxon>Mamiellophyceae</taxon>
        <taxon>Mamiellales</taxon>
        <taxon>Bathycoccaceae</taxon>
        <taxon>Ostreococcus</taxon>
    </lineage>
</organism>
<dbReference type="GO" id="GO:0003723">
    <property type="term" value="F:RNA binding"/>
    <property type="evidence" value="ECO:0007669"/>
    <property type="project" value="UniProtKB-UniRule"/>
</dbReference>
<dbReference type="InterPro" id="IPR036612">
    <property type="entry name" value="KH_dom_type_1_sf"/>
</dbReference>
<gene>
    <name evidence="3" type="ORF">OSTLU_92560</name>
</gene>
<dbReference type="InterPro" id="IPR004088">
    <property type="entry name" value="KH_dom_type_1"/>
</dbReference>
<proteinExistence type="predicted"/>
<feature type="domain" description="K Homology" evidence="2">
    <location>
        <begin position="138"/>
        <end position="214"/>
    </location>
</feature>
<dbReference type="InterPro" id="IPR004087">
    <property type="entry name" value="KH_dom"/>
</dbReference>
<evidence type="ECO:0000313" key="3">
    <source>
        <dbReference type="EMBL" id="ABO95448.1"/>
    </source>
</evidence>
<dbReference type="KEGG" id="olu:OSTLU_92560"/>
<keyword evidence="1" id="KW-0694">RNA-binding</keyword>
<evidence type="ECO:0000259" key="2">
    <source>
        <dbReference type="SMART" id="SM00322"/>
    </source>
</evidence>
<dbReference type="OrthoDB" id="10462911at2759"/>
<dbReference type="HOGENOM" id="CLU_1112846_0_0_1"/>
<dbReference type="Proteomes" id="UP000001568">
    <property type="component" value="Chromosome 4"/>
</dbReference>
<keyword evidence="4" id="KW-1185">Reference proteome</keyword>
<dbReference type="OMA" id="KVHEGNE"/>
<dbReference type="CDD" id="cd00105">
    <property type="entry name" value="KH-I"/>
    <property type="match status" value="2"/>
</dbReference>
<reference evidence="3 4" key="1">
    <citation type="journal article" date="2007" name="Proc. Natl. Acad. Sci. U.S.A.">
        <title>The tiny eukaryote Ostreococcus provides genomic insights into the paradox of plankton speciation.</title>
        <authorList>
            <person name="Palenik B."/>
            <person name="Grimwood J."/>
            <person name="Aerts A."/>
            <person name="Rouze P."/>
            <person name="Salamov A."/>
            <person name="Putnam N."/>
            <person name="Dupont C."/>
            <person name="Jorgensen R."/>
            <person name="Derelle E."/>
            <person name="Rombauts S."/>
            <person name="Zhou K."/>
            <person name="Otillar R."/>
            <person name="Merchant S.S."/>
            <person name="Podell S."/>
            <person name="Gaasterland T."/>
            <person name="Napoli C."/>
            <person name="Gendler K."/>
            <person name="Manuell A."/>
            <person name="Tai V."/>
            <person name="Vallon O."/>
            <person name="Piganeau G."/>
            <person name="Jancek S."/>
            <person name="Heijde M."/>
            <person name="Jabbari K."/>
            <person name="Bowler C."/>
            <person name="Lohr M."/>
            <person name="Robbens S."/>
            <person name="Werner G."/>
            <person name="Dubchak I."/>
            <person name="Pazour G.J."/>
            <person name="Ren Q."/>
            <person name="Paulsen I."/>
            <person name="Delwiche C."/>
            <person name="Schmutz J."/>
            <person name="Rokhsar D."/>
            <person name="Van de Peer Y."/>
            <person name="Moreau H."/>
            <person name="Grigoriev I.V."/>
        </authorList>
    </citation>
    <scope>NUCLEOTIDE SEQUENCE [LARGE SCALE GENOMIC DNA]</scope>
    <source>
        <strain evidence="3 4">CCE9901</strain>
    </source>
</reference>
<feature type="domain" description="K Homology" evidence="2">
    <location>
        <begin position="59"/>
        <end position="134"/>
    </location>
</feature>
<evidence type="ECO:0000313" key="4">
    <source>
        <dbReference type="Proteomes" id="UP000001568"/>
    </source>
</evidence>